<dbReference type="GO" id="GO:0043107">
    <property type="term" value="P:type IV pilus-dependent motility"/>
    <property type="evidence" value="ECO:0007669"/>
    <property type="project" value="InterPro"/>
</dbReference>
<comment type="caution">
    <text evidence="3">The sequence shown here is derived from an EMBL/GenBank/DDBJ whole genome shotgun (WGS) entry which is preliminary data.</text>
</comment>
<protein>
    <recommendedName>
        <fullName evidence="5">Pilus assembly protein PilO</fullName>
    </recommendedName>
</protein>
<keyword evidence="1" id="KW-0175">Coiled coil</keyword>
<dbReference type="GO" id="GO:0043683">
    <property type="term" value="P:type IV pilus assembly"/>
    <property type="evidence" value="ECO:0007669"/>
    <property type="project" value="InterPro"/>
</dbReference>
<dbReference type="AlphaFoldDB" id="A0A919IFQ7"/>
<dbReference type="Proteomes" id="UP000619479">
    <property type="component" value="Unassembled WGS sequence"/>
</dbReference>
<dbReference type="InterPro" id="IPR007445">
    <property type="entry name" value="PilO"/>
</dbReference>
<evidence type="ECO:0000256" key="2">
    <source>
        <dbReference type="SAM" id="Phobius"/>
    </source>
</evidence>
<organism evidence="3 4">
    <name type="scientific">Actinoplanes cyaneus</name>
    <dbReference type="NCBI Taxonomy" id="52696"/>
    <lineage>
        <taxon>Bacteria</taxon>
        <taxon>Bacillati</taxon>
        <taxon>Actinomycetota</taxon>
        <taxon>Actinomycetes</taxon>
        <taxon>Micromonosporales</taxon>
        <taxon>Micromonosporaceae</taxon>
        <taxon>Actinoplanes</taxon>
    </lineage>
</organism>
<evidence type="ECO:0000313" key="3">
    <source>
        <dbReference type="EMBL" id="GID64351.1"/>
    </source>
</evidence>
<dbReference type="Pfam" id="PF04350">
    <property type="entry name" value="PilO"/>
    <property type="match status" value="1"/>
</dbReference>
<gene>
    <name evidence="3" type="ORF">Acy02nite_22320</name>
</gene>
<keyword evidence="2" id="KW-1133">Transmembrane helix</keyword>
<keyword evidence="2" id="KW-0472">Membrane</keyword>
<reference evidence="3" key="1">
    <citation type="submission" date="2021-01" db="EMBL/GenBank/DDBJ databases">
        <title>Whole genome shotgun sequence of Actinoplanes cyaneus NBRC 14990.</title>
        <authorList>
            <person name="Komaki H."/>
            <person name="Tamura T."/>
        </authorList>
    </citation>
    <scope>NUCLEOTIDE SEQUENCE</scope>
    <source>
        <strain evidence="3">NBRC 14990</strain>
    </source>
</reference>
<dbReference type="Gene3D" id="3.30.70.60">
    <property type="match status" value="1"/>
</dbReference>
<feature type="transmembrane region" description="Helical" evidence="2">
    <location>
        <begin position="9"/>
        <end position="29"/>
    </location>
</feature>
<dbReference type="EMBL" id="BOMH01000016">
    <property type="protein sequence ID" value="GID64351.1"/>
    <property type="molecule type" value="Genomic_DNA"/>
</dbReference>
<evidence type="ECO:0008006" key="5">
    <source>
        <dbReference type="Google" id="ProtNLM"/>
    </source>
</evidence>
<evidence type="ECO:0000256" key="1">
    <source>
        <dbReference type="SAM" id="Coils"/>
    </source>
</evidence>
<evidence type="ECO:0000313" key="4">
    <source>
        <dbReference type="Proteomes" id="UP000619479"/>
    </source>
</evidence>
<proteinExistence type="predicted"/>
<keyword evidence="4" id="KW-1185">Reference proteome</keyword>
<feature type="coiled-coil region" evidence="1">
    <location>
        <begin position="44"/>
        <end position="81"/>
    </location>
</feature>
<sequence>MSLLRSDRVWLFGGIGLVALLVAAGWFLMINPKYTEASDIQAQVEDTTVQLAKLRKSLAELKADNANLATYKAEKARLMEALPTGAEIPADDIPAFLTQLQVMGMKLEIDVDAYSATGRAKSDVVATVEELPIALNAKGSIKAISTFISQLQNTQPRAMLVQSADLKFDDKADTAELGLTLNVFRNPDAGTTAVTTN</sequence>
<keyword evidence="2" id="KW-0812">Transmembrane</keyword>
<dbReference type="RefSeq" id="WP_203739854.1">
    <property type="nucleotide sequence ID" value="NZ_BAAAUC010000007.1"/>
</dbReference>
<dbReference type="InterPro" id="IPR014717">
    <property type="entry name" value="Transl_elong_EF1B/ribsomal_bS6"/>
</dbReference>
<accession>A0A919IFQ7</accession>
<name>A0A919IFQ7_9ACTN</name>